<dbReference type="EMBL" id="HG725626">
    <property type="protein sequence ID" value="CDJ68939.1"/>
    <property type="molecule type" value="Genomic_DNA"/>
</dbReference>
<sequence>MDLSGLGVSAAYDKKRDLGWRSLGYKPQTLKEMIMEMKRNKKDKTELEALINAVRNPKP</sequence>
<evidence type="ECO:0000313" key="1">
    <source>
        <dbReference type="EMBL" id="CDJ68939.1"/>
    </source>
</evidence>
<gene>
    <name evidence="1" type="ORF">ENH_00060750</name>
</gene>
<dbReference type="AlphaFoldDB" id="U6N2E7"/>
<accession>U6N2E7</accession>
<evidence type="ECO:0000313" key="2">
    <source>
        <dbReference type="Proteomes" id="UP000030754"/>
    </source>
</evidence>
<protein>
    <submittedName>
        <fullName evidence="1">Uncharacterized protein</fullName>
    </submittedName>
</protein>
<organism evidence="1 2">
    <name type="scientific">Eimeria necatrix</name>
    <dbReference type="NCBI Taxonomy" id="51315"/>
    <lineage>
        <taxon>Eukaryota</taxon>
        <taxon>Sar</taxon>
        <taxon>Alveolata</taxon>
        <taxon>Apicomplexa</taxon>
        <taxon>Conoidasida</taxon>
        <taxon>Coccidia</taxon>
        <taxon>Eucoccidiorida</taxon>
        <taxon>Eimeriorina</taxon>
        <taxon>Eimeriidae</taxon>
        <taxon>Eimeria</taxon>
    </lineage>
</organism>
<name>U6N2E7_9EIME</name>
<dbReference type="Proteomes" id="UP000030754">
    <property type="component" value="Unassembled WGS sequence"/>
</dbReference>
<keyword evidence="2" id="KW-1185">Reference proteome</keyword>
<reference evidence="1" key="2">
    <citation type="submission" date="2013-10" db="EMBL/GenBank/DDBJ databases">
        <authorList>
            <person name="Aslett M."/>
        </authorList>
    </citation>
    <scope>NUCLEOTIDE SEQUENCE [LARGE SCALE GENOMIC DNA]</scope>
    <source>
        <strain evidence="1">Houghton</strain>
    </source>
</reference>
<dbReference type="VEuPathDB" id="ToxoDB:ENH_00060750"/>
<dbReference type="RefSeq" id="XP_013437406.1">
    <property type="nucleotide sequence ID" value="XM_013581952.1"/>
</dbReference>
<proteinExistence type="predicted"/>
<dbReference type="GeneID" id="25476215"/>
<reference evidence="1" key="1">
    <citation type="submission" date="2013-10" db="EMBL/GenBank/DDBJ databases">
        <title>Genomic analysis of the causative agents of coccidiosis in chickens.</title>
        <authorList>
            <person name="Reid A.J."/>
            <person name="Blake D."/>
            <person name="Billington K."/>
            <person name="Browne H."/>
            <person name="Dunn M."/>
            <person name="Hung S."/>
            <person name="Kawahara F."/>
            <person name="Miranda-Saavedra D."/>
            <person name="Mourier T."/>
            <person name="Nagra H."/>
            <person name="Otto T.D."/>
            <person name="Rawlings N."/>
            <person name="Sanchez A."/>
            <person name="Sanders M."/>
            <person name="Subramaniam C."/>
            <person name="Tay Y."/>
            <person name="Dear P."/>
            <person name="Doerig C."/>
            <person name="Gruber A."/>
            <person name="Parkinson J."/>
            <person name="Shirley M."/>
            <person name="Wan K.L."/>
            <person name="Berriman M."/>
            <person name="Tomley F."/>
            <person name="Pain A."/>
        </authorList>
    </citation>
    <scope>NUCLEOTIDE SEQUENCE [LARGE SCALE GENOMIC DNA]</scope>
    <source>
        <strain evidence="1">Houghton</strain>
    </source>
</reference>
<dbReference type="OrthoDB" id="348488at2759"/>